<keyword evidence="3" id="KW-1185">Reference proteome</keyword>
<evidence type="ECO:0000256" key="1">
    <source>
        <dbReference type="SAM" id="MobiDB-lite"/>
    </source>
</evidence>
<reference evidence="2" key="2">
    <citation type="submission" date="2023-01" db="EMBL/GenBank/DDBJ databases">
        <authorList>
            <person name="Sun Q."/>
            <person name="Evtushenko L."/>
        </authorList>
    </citation>
    <scope>NUCLEOTIDE SEQUENCE</scope>
    <source>
        <strain evidence="2">VKM Ac-1246</strain>
    </source>
</reference>
<comment type="caution">
    <text evidence="2">The sequence shown here is derived from an EMBL/GenBank/DDBJ whole genome shotgun (WGS) entry which is preliminary data.</text>
</comment>
<dbReference type="RefSeq" id="WP_189119101.1">
    <property type="nucleotide sequence ID" value="NZ_BMRK01000010.1"/>
</dbReference>
<sequence length="71" mass="7573">MTDTRVPYDDLDSPAQLSADCAAADSALHLAAPRARQTTRPEPPVRMQSREPRDAAMLEACGHVADGLALT</sequence>
<evidence type="ECO:0000313" key="2">
    <source>
        <dbReference type="EMBL" id="GLJ67172.1"/>
    </source>
</evidence>
<reference evidence="2" key="1">
    <citation type="journal article" date="2014" name="Int. J. Syst. Evol. Microbiol.">
        <title>Complete genome of a new Firmicutes species belonging to the dominant human colonic microbiota ('Ruminococcus bicirculans') reveals two chromosomes and a selective capacity to utilize plant glucans.</title>
        <authorList>
            <consortium name="NISC Comparative Sequencing Program"/>
            <person name="Wegmann U."/>
            <person name="Louis P."/>
            <person name="Goesmann A."/>
            <person name="Henrissat B."/>
            <person name="Duncan S.H."/>
            <person name="Flint H.J."/>
        </authorList>
    </citation>
    <scope>NUCLEOTIDE SEQUENCE</scope>
    <source>
        <strain evidence="2">VKM Ac-1246</strain>
    </source>
</reference>
<accession>A0ABQ5SUK9</accession>
<protein>
    <submittedName>
        <fullName evidence="2">Uncharacterized protein</fullName>
    </submittedName>
</protein>
<organism evidence="2 3">
    <name type="scientific">Nocardioides luteus</name>
    <dbReference type="NCBI Taxonomy" id="1844"/>
    <lineage>
        <taxon>Bacteria</taxon>
        <taxon>Bacillati</taxon>
        <taxon>Actinomycetota</taxon>
        <taxon>Actinomycetes</taxon>
        <taxon>Propionibacteriales</taxon>
        <taxon>Nocardioidaceae</taxon>
        <taxon>Nocardioides</taxon>
    </lineage>
</organism>
<dbReference type="EMBL" id="BSEL01000003">
    <property type="protein sequence ID" value="GLJ67172.1"/>
    <property type="molecule type" value="Genomic_DNA"/>
</dbReference>
<proteinExistence type="predicted"/>
<dbReference type="Proteomes" id="UP001142292">
    <property type="component" value="Unassembled WGS sequence"/>
</dbReference>
<evidence type="ECO:0000313" key="3">
    <source>
        <dbReference type="Proteomes" id="UP001142292"/>
    </source>
</evidence>
<name>A0ABQ5SUK9_9ACTN</name>
<feature type="region of interest" description="Disordered" evidence="1">
    <location>
        <begin position="31"/>
        <end position="50"/>
    </location>
</feature>
<gene>
    <name evidence="2" type="ORF">GCM10017579_12080</name>
</gene>